<evidence type="ECO:0000313" key="3">
    <source>
        <dbReference type="Proteomes" id="UP000663842"/>
    </source>
</evidence>
<dbReference type="Proteomes" id="UP000663842">
    <property type="component" value="Unassembled WGS sequence"/>
</dbReference>
<protein>
    <submittedName>
        <fullName evidence="2">Uncharacterized protein</fullName>
    </submittedName>
</protein>
<dbReference type="EMBL" id="CAJOBF010003344">
    <property type="protein sequence ID" value="CAF4086451.1"/>
    <property type="molecule type" value="Genomic_DNA"/>
</dbReference>
<organism evidence="2 3">
    <name type="scientific">Rotaria magnacalcarata</name>
    <dbReference type="NCBI Taxonomy" id="392030"/>
    <lineage>
        <taxon>Eukaryota</taxon>
        <taxon>Metazoa</taxon>
        <taxon>Spiralia</taxon>
        <taxon>Gnathifera</taxon>
        <taxon>Rotifera</taxon>
        <taxon>Eurotatoria</taxon>
        <taxon>Bdelloidea</taxon>
        <taxon>Philodinida</taxon>
        <taxon>Philodinidae</taxon>
        <taxon>Rotaria</taxon>
    </lineage>
</organism>
<proteinExistence type="predicted"/>
<gene>
    <name evidence="1" type="ORF">BYL167_LOCUS5594</name>
    <name evidence="2" type="ORF">UXM345_LOCUS21399</name>
</gene>
<dbReference type="Proteomes" id="UP000681967">
    <property type="component" value="Unassembled WGS sequence"/>
</dbReference>
<accession>A0A819TE51</accession>
<dbReference type="AlphaFoldDB" id="A0A819TE51"/>
<evidence type="ECO:0000313" key="2">
    <source>
        <dbReference type="EMBL" id="CAF4086451.1"/>
    </source>
</evidence>
<dbReference type="EMBL" id="CAJOBH010001289">
    <property type="protein sequence ID" value="CAF3846319.1"/>
    <property type="molecule type" value="Genomic_DNA"/>
</dbReference>
<comment type="caution">
    <text evidence="2">The sequence shown here is derived from an EMBL/GenBank/DDBJ whole genome shotgun (WGS) entry which is preliminary data.</text>
</comment>
<name>A0A819TE51_9BILA</name>
<evidence type="ECO:0000313" key="1">
    <source>
        <dbReference type="EMBL" id="CAF3846319.1"/>
    </source>
</evidence>
<sequence length="156" mass="17979">MRNTHIINLNDATVKIENEIQRGAFADSTPATANIDIDTTQDKRQIKCLNLPNSENIINNNSQLVSDQFKVRITNCSSIIEKQINLYSNEHEKDQNIQYDSDNDLEQILFKTNYDYQQTTLYCFPTYGCLAKFGVLFPSSLMNQQRGIDRIPFPSY</sequence>
<reference evidence="2" key="1">
    <citation type="submission" date="2021-02" db="EMBL/GenBank/DDBJ databases">
        <authorList>
            <person name="Nowell W R."/>
        </authorList>
    </citation>
    <scope>NUCLEOTIDE SEQUENCE</scope>
</reference>